<dbReference type="AlphaFoldDB" id="A0A5B8M3U1"/>
<dbReference type="EMBL" id="CP042305">
    <property type="protein sequence ID" value="QDZ14250.1"/>
    <property type="molecule type" value="Genomic_DNA"/>
</dbReference>
<gene>
    <name evidence="1" type="ORF">FPZ11_05245</name>
</gene>
<sequence length="65" mass="6780">MAAGDDAAAAGYPVVDPSTDLVKDGADAINDVTDTLAKLTNDQGITIFVQSTTPTALHTNDLWLY</sequence>
<accession>A0A5B8M3U1</accession>
<dbReference type="Proteomes" id="UP000320216">
    <property type="component" value="Chromosome"/>
</dbReference>
<evidence type="ECO:0000313" key="2">
    <source>
        <dbReference type="Proteomes" id="UP000320216"/>
    </source>
</evidence>
<evidence type="ECO:0000313" key="1">
    <source>
        <dbReference type="EMBL" id="QDZ14250.1"/>
    </source>
</evidence>
<organism evidence="1 2">
    <name type="scientific">Humibacter ginsenosidimutans</name>
    <dbReference type="NCBI Taxonomy" id="2599293"/>
    <lineage>
        <taxon>Bacteria</taxon>
        <taxon>Bacillati</taxon>
        <taxon>Actinomycetota</taxon>
        <taxon>Actinomycetes</taxon>
        <taxon>Micrococcales</taxon>
        <taxon>Microbacteriaceae</taxon>
        <taxon>Humibacter</taxon>
    </lineage>
</organism>
<reference evidence="1 2" key="1">
    <citation type="submission" date="2019-07" db="EMBL/GenBank/DDBJ databases">
        <title>Full genome sequence of Humibacter sp. WJ7-1.</title>
        <authorList>
            <person name="Im W.-T."/>
        </authorList>
    </citation>
    <scope>NUCLEOTIDE SEQUENCE [LARGE SCALE GENOMIC DNA]</scope>
    <source>
        <strain evidence="1 2">WJ7-1</strain>
    </source>
</reference>
<dbReference type="KEGG" id="huw:FPZ11_05245"/>
<proteinExistence type="predicted"/>
<name>A0A5B8M3U1_9MICO</name>
<dbReference type="RefSeq" id="WP_146318962.1">
    <property type="nucleotide sequence ID" value="NZ_CP042305.1"/>
</dbReference>
<keyword evidence="2" id="KW-1185">Reference proteome</keyword>
<dbReference type="OrthoDB" id="9907269at2"/>
<protein>
    <submittedName>
        <fullName evidence="1">Uncharacterized protein</fullName>
    </submittedName>
</protein>